<dbReference type="Proteomes" id="UP001165090">
    <property type="component" value="Unassembled WGS sequence"/>
</dbReference>
<dbReference type="EMBL" id="BSDZ01000016">
    <property type="protein sequence ID" value="GLI63743.1"/>
    <property type="molecule type" value="Genomic_DNA"/>
</dbReference>
<feature type="non-terminal residue" evidence="4">
    <location>
        <position position="1"/>
    </location>
</feature>
<evidence type="ECO:0000256" key="1">
    <source>
        <dbReference type="ARBA" id="ARBA00023157"/>
    </source>
</evidence>
<feature type="compositionally biased region" description="Pro residues" evidence="2">
    <location>
        <begin position="110"/>
        <end position="140"/>
    </location>
</feature>
<gene>
    <name evidence="4" type="ORF">VaNZ11_006815</name>
</gene>
<accession>A0ABQ5S2N7</accession>
<sequence length="483" mass="52746">LSNTVRKCCCSHFKEVHQPTGVENSHLGPSPAGLRHKRCFPTTKIAEPYIKRRTLLRFTAMWTPEMASSTIGSTSNRHACSLKFLLRVLLLLAVGIGADSFAANSSSPSTPSPPNPRRPPKPPSPPRPPPSPPKPPGKPRPPPRRPKVPQKPPALPPSPPRPPPWPPRTRGGVRLTRGLARIGRLEVSFRQDYPLMYNYRDNGGWAPLCDDGSFGPDDALYFCQQLGYKYGRQFYGSGISDFGPEEDTPPPPVGKLTCDDGTPDEIPVGQIAFTDDVDRVCFLFKTDCPSGVLVALQCSNVLTTPSRPPPPAPPRPPPPPPSPPAKSPPKMRDAIKILNLENNLKSSDTDEFTSRVELRVNSSADGRTGASVWAPLCARPQDLGMDYVEDNLAYTACNQQSEADPSAWNRQLYGFLRLPVPIPTSPVGQGNVFDPATYTSWVTVVGDTDRLNSVQEMQLSVSPTPCQTGYIFTVYCVWVTPMG</sequence>
<dbReference type="Gene3D" id="3.10.250.10">
    <property type="entry name" value="SRCR-like domain"/>
    <property type="match status" value="1"/>
</dbReference>
<evidence type="ECO:0000256" key="2">
    <source>
        <dbReference type="SAM" id="MobiDB-lite"/>
    </source>
</evidence>
<evidence type="ECO:0000313" key="4">
    <source>
        <dbReference type="EMBL" id="GLI63743.1"/>
    </source>
</evidence>
<dbReference type="PROSITE" id="PS50287">
    <property type="entry name" value="SRCR_2"/>
    <property type="match status" value="1"/>
</dbReference>
<evidence type="ECO:0000313" key="5">
    <source>
        <dbReference type="Proteomes" id="UP001165090"/>
    </source>
</evidence>
<dbReference type="SUPFAM" id="SSF56487">
    <property type="entry name" value="SRCR-like"/>
    <property type="match status" value="1"/>
</dbReference>
<comment type="caution">
    <text evidence="4">The sequence shown here is derived from an EMBL/GenBank/DDBJ whole genome shotgun (WGS) entry which is preliminary data.</text>
</comment>
<feature type="compositionally biased region" description="Pro residues" evidence="2">
    <location>
        <begin position="306"/>
        <end position="327"/>
    </location>
</feature>
<dbReference type="InterPro" id="IPR036772">
    <property type="entry name" value="SRCR-like_dom_sf"/>
</dbReference>
<evidence type="ECO:0000259" key="3">
    <source>
        <dbReference type="PROSITE" id="PS50287"/>
    </source>
</evidence>
<reference evidence="4 5" key="1">
    <citation type="journal article" date="2023" name="IScience">
        <title>Expanded male sex-determining region conserved during the evolution of homothallism in the green alga Volvox.</title>
        <authorList>
            <person name="Yamamoto K."/>
            <person name="Matsuzaki R."/>
            <person name="Mahakham W."/>
            <person name="Heman W."/>
            <person name="Sekimoto H."/>
            <person name="Kawachi M."/>
            <person name="Minakuchi Y."/>
            <person name="Toyoda A."/>
            <person name="Nozaki H."/>
        </authorList>
    </citation>
    <scope>NUCLEOTIDE SEQUENCE [LARGE SCALE GENOMIC DNA]</scope>
    <source>
        <strain evidence="4 5">NIES-4468</strain>
    </source>
</reference>
<keyword evidence="1" id="KW-1015">Disulfide bond</keyword>
<organism evidence="4 5">
    <name type="scientific">Volvox africanus</name>
    <dbReference type="NCBI Taxonomy" id="51714"/>
    <lineage>
        <taxon>Eukaryota</taxon>
        <taxon>Viridiplantae</taxon>
        <taxon>Chlorophyta</taxon>
        <taxon>core chlorophytes</taxon>
        <taxon>Chlorophyceae</taxon>
        <taxon>CS clade</taxon>
        <taxon>Chlamydomonadales</taxon>
        <taxon>Volvocaceae</taxon>
        <taxon>Volvox</taxon>
    </lineage>
</organism>
<feature type="compositionally biased region" description="Pro residues" evidence="2">
    <location>
        <begin position="149"/>
        <end position="167"/>
    </location>
</feature>
<feature type="domain" description="SRCR" evidence="3">
    <location>
        <begin position="173"/>
        <end position="299"/>
    </location>
</feature>
<feature type="region of interest" description="Disordered" evidence="2">
    <location>
        <begin position="305"/>
        <end position="330"/>
    </location>
</feature>
<feature type="region of interest" description="Disordered" evidence="2">
    <location>
        <begin position="102"/>
        <end position="177"/>
    </location>
</feature>
<keyword evidence="5" id="KW-1185">Reference proteome</keyword>
<proteinExistence type="predicted"/>
<feature type="compositionally biased region" description="Low complexity" evidence="2">
    <location>
        <begin position="168"/>
        <end position="177"/>
    </location>
</feature>
<name>A0ABQ5S2N7_9CHLO</name>
<dbReference type="InterPro" id="IPR001190">
    <property type="entry name" value="SRCR"/>
</dbReference>
<protein>
    <recommendedName>
        <fullName evidence="3">SRCR domain-containing protein</fullName>
    </recommendedName>
</protein>